<comment type="caution">
    <text evidence="2">The sequence shown here is derived from an EMBL/GenBank/DDBJ whole genome shotgun (WGS) entry which is preliminary data.</text>
</comment>
<feature type="non-terminal residue" evidence="2">
    <location>
        <position position="51"/>
    </location>
</feature>
<dbReference type="EMBL" id="LXQA010662352">
    <property type="protein sequence ID" value="MCI64743.1"/>
    <property type="molecule type" value="Genomic_DNA"/>
</dbReference>
<reference evidence="2 3" key="1">
    <citation type="journal article" date="2018" name="Front. Plant Sci.">
        <title>Red Clover (Trifolium pratense) and Zigzag Clover (T. medium) - A Picture of Genomic Similarities and Differences.</title>
        <authorList>
            <person name="Dluhosova J."/>
            <person name="Istvanek J."/>
            <person name="Nedelnik J."/>
            <person name="Repkova J."/>
        </authorList>
    </citation>
    <scope>NUCLEOTIDE SEQUENCE [LARGE SCALE GENOMIC DNA]</scope>
    <source>
        <strain evidence="3">cv. 10/8</strain>
        <tissue evidence="2">Leaf</tissue>
    </source>
</reference>
<sequence>CAGRSKTNKSDVLVPEPVTEEVKVEQHIEETKAEETVKVSEEKSLNTLLNE</sequence>
<feature type="non-terminal residue" evidence="2">
    <location>
        <position position="1"/>
    </location>
</feature>
<dbReference type="AlphaFoldDB" id="A0A392TUA0"/>
<proteinExistence type="predicted"/>
<evidence type="ECO:0000256" key="1">
    <source>
        <dbReference type="SAM" id="MobiDB-lite"/>
    </source>
</evidence>
<evidence type="ECO:0000313" key="2">
    <source>
        <dbReference type="EMBL" id="MCI64743.1"/>
    </source>
</evidence>
<name>A0A392TUA0_9FABA</name>
<organism evidence="2 3">
    <name type="scientific">Trifolium medium</name>
    <dbReference type="NCBI Taxonomy" id="97028"/>
    <lineage>
        <taxon>Eukaryota</taxon>
        <taxon>Viridiplantae</taxon>
        <taxon>Streptophyta</taxon>
        <taxon>Embryophyta</taxon>
        <taxon>Tracheophyta</taxon>
        <taxon>Spermatophyta</taxon>
        <taxon>Magnoliopsida</taxon>
        <taxon>eudicotyledons</taxon>
        <taxon>Gunneridae</taxon>
        <taxon>Pentapetalae</taxon>
        <taxon>rosids</taxon>
        <taxon>fabids</taxon>
        <taxon>Fabales</taxon>
        <taxon>Fabaceae</taxon>
        <taxon>Papilionoideae</taxon>
        <taxon>50 kb inversion clade</taxon>
        <taxon>NPAAA clade</taxon>
        <taxon>Hologalegina</taxon>
        <taxon>IRL clade</taxon>
        <taxon>Trifolieae</taxon>
        <taxon>Trifolium</taxon>
    </lineage>
</organism>
<feature type="region of interest" description="Disordered" evidence="1">
    <location>
        <begin position="1"/>
        <end position="51"/>
    </location>
</feature>
<keyword evidence="3" id="KW-1185">Reference proteome</keyword>
<accession>A0A392TUA0</accession>
<protein>
    <submittedName>
        <fullName evidence="2">Uncharacterized protein</fullName>
    </submittedName>
</protein>
<dbReference type="Proteomes" id="UP000265520">
    <property type="component" value="Unassembled WGS sequence"/>
</dbReference>
<feature type="compositionally biased region" description="Basic and acidic residues" evidence="1">
    <location>
        <begin position="20"/>
        <end position="44"/>
    </location>
</feature>
<evidence type="ECO:0000313" key="3">
    <source>
        <dbReference type="Proteomes" id="UP000265520"/>
    </source>
</evidence>